<evidence type="ECO:0000259" key="4">
    <source>
        <dbReference type="PROSITE" id="PS50043"/>
    </source>
</evidence>
<dbReference type="InterPro" id="IPR000792">
    <property type="entry name" value="Tscrpt_reg_LuxR_C"/>
</dbReference>
<dbReference type="EMBL" id="CP001804">
    <property type="protein sequence ID" value="ACY18035.1"/>
    <property type="molecule type" value="Genomic_DNA"/>
</dbReference>
<dbReference type="GO" id="GO:0003677">
    <property type="term" value="F:DNA binding"/>
    <property type="evidence" value="ECO:0007669"/>
    <property type="project" value="UniProtKB-KW"/>
</dbReference>
<evidence type="ECO:0000256" key="1">
    <source>
        <dbReference type="ARBA" id="ARBA00023015"/>
    </source>
</evidence>
<evidence type="ECO:0000313" key="6">
    <source>
        <dbReference type="Proteomes" id="UP000001880"/>
    </source>
</evidence>
<evidence type="ECO:0000313" key="5">
    <source>
        <dbReference type="EMBL" id="ACY18035.1"/>
    </source>
</evidence>
<proteinExistence type="predicted"/>
<organism evidence="5 6">
    <name type="scientific">Haliangium ochraceum (strain DSM 14365 / JCM 11303 / SMP-2)</name>
    <dbReference type="NCBI Taxonomy" id="502025"/>
    <lineage>
        <taxon>Bacteria</taxon>
        <taxon>Pseudomonadati</taxon>
        <taxon>Myxococcota</taxon>
        <taxon>Polyangia</taxon>
        <taxon>Haliangiales</taxon>
        <taxon>Kofleriaceae</taxon>
        <taxon>Haliangium</taxon>
    </lineage>
</organism>
<name>D0LZQ6_HALO1</name>
<dbReference type="STRING" id="502025.Hoch_5553"/>
<evidence type="ECO:0000256" key="2">
    <source>
        <dbReference type="ARBA" id="ARBA00023125"/>
    </source>
</evidence>
<dbReference type="SUPFAM" id="SSF46894">
    <property type="entry name" value="C-terminal effector domain of the bipartite response regulators"/>
    <property type="match status" value="1"/>
</dbReference>
<dbReference type="PANTHER" id="PTHR44688:SF16">
    <property type="entry name" value="DNA-BINDING TRANSCRIPTIONAL ACTIVATOR DEVR_DOSR"/>
    <property type="match status" value="1"/>
</dbReference>
<accession>D0LZQ6</accession>
<reference evidence="5 6" key="1">
    <citation type="journal article" date="2010" name="Stand. Genomic Sci.">
        <title>Complete genome sequence of Haliangium ochraceum type strain (SMP-2).</title>
        <authorList>
            <consortium name="US DOE Joint Genome Institute (JGI-PGF)"/>
            <person name="Ivanova N."/>
            <person name="Daum C."/>
            <person name="Lang E."/>
            <person name="Abt B."/>
            <person name="Kopitz M."/>
            <person name="Saunders E."/>
            <person name="Lapidus A."/>
            <person name="Lucas S."/>
            <person name="Glavina Del Rio T."/>
            <person name="Nolan M."/>
            <person name="Tice H."/>
            <person name="Copeland A."/>
            <person name="Cheng J.F."/>
            <person name="Chen F."/>
            <person name="Bruce D."/>
            <person name="Goodwin L."/>
            <person name="Pitluck S."/>
            <person name="Mavromatis K."/>
            <person name="Pati A."/>
            <person name="Mikhailova N."/>
            <person name="Chen A."/>
            <person name="Palaniappan K."/>
            <person name="Land M."/>
            <person name="Hauser L."/>
            <person name="Chang Y.J."/>
            <person name="Jeffries C.D."/>
            <person name="Detter J.C."/>
            <person name="Brettin T."/>
            <person name="Rohde M."/>
            <person name="Goker M."/>
            <person name="Bristow J."/>
            <person name="Markowitz V."/>
            <person name="Eisen J.A."/>
            <person name="Hugenholtz P."/>
            <person name="Kyrpides N.C."/>
            <person name="Klenk H.P."/>
        </authorList>
    </citation>
    <scope>NUCLEOTIDE SEQUENCE [LARGE SCALE GENOMIC DNA]</scope>
    <source>
        <strain evidence="6">DSM 14365 / CIP 107738 / JCM 11303 / AJ 13395 / SMP-2</strain>
    </source>
</reference>
<keyword evidence="3" id="KW-0804">Transcription</keyword>
<dbReference type="eggNOG" id="COG2197">
    <property type="taxonomic scope" value="Bacteria"/>
</dbReference>
<sequence>MAGALQPSLSHERFIPHVLELLSELLPSDMVSYNELALPPHGSEQPPQTVQVVWSPAAPSGGLSVDDQRRILSAHLRDHPAQRPHSHCVARNRDLPGAATWSRSELYNQLYRPLRLRKQCHLYVPPAHPRSLMVLSYSRECGAFHDKDVRLLERAQAIFADAFRQHWAQRAMSEERALWRLLGESDERGLVLLSQNVSGGELGAYRLDWANSRAHALLRAIGLPLSASELPAPLRAWLRPLAAGRVPTRPLRLRADSAELSISCHRSSEHASQLMLCLRQAKLAATELDEADAYRAIAAAYPLTAREAQVAWWICQGKNNPDIATILGIRPATVKKHTERIYFKLGVENRTSLASTILAHLDTGPQPRTALDD</sequence>
<dbReference type="SMART" id="SM00421">
    <property type="entry name" value="HTH_LUXR"/>
    <property type="match status" value="1"/>
</dbReference>
<dbReference type="Proteomes" id="UP000001880">
    <property type="component" value="Chromosome"/>
</dbReference>
<dbReference type="HOGENOM" id="CLU_741392_0_0_7"/>
<dbReference type="RefSeq" id="WP_012830627.1">
    <property type="nucleotide sequence ID" value="NC_013440.1"/>
</dbReference>
<evidence type="ECO:0000256" key="3">
    <source>
        <dbReference type="ARBA" id="ARBA00023163"/>
    </source>
</evidence>
<dbReference type="GO" id="GO:0006355">
    <property type="term" value="P:regulation of DNA-templated transcription"/>
    <property type="evidence" value="ECO:0007669"/>
    <property type="project" value="InterPro"/>
</dbReference>
<dbReference type="CDD" id="cd06170">
    <property type="entry name" value="LuxR_C_like"/>
    <property type="match status" value="1"/>
</dbReference>
<gene>
    <name evidence="5" type="ordered locus">Hoch_5553</name>
</gene>
<dbReference type="InterPro" id="IPR036388">
    <property type="entry name" value="WH-like_DNA-bd_sf"/>
</dbReference>
<keyword evidence="6" id="KW-1185">Reference proteome</keyword>
<feature type="domain" description="HTH luxR-type" evidence="4">
    <location>
        <begin position="296"/>
        <end position="361"/>
    </location>
</feature>
<dbReference type="InterPro" id="IPR016032">
    <property type="entry name" value="Sig_transdc_resp-reg_C-effctor"/>
</dbReference>
<dbReference type="Gene3D" id="1.10.10.10">
    <property type="entry name" value="Winged helix-like DNA-binding domain superfamily/Winged helix DNA-binding domain"/>
    <property type="match status" value="1"/>
</dbReference>
<keyword evidence="1" id="KW-0805">Transcription regulation</keyword>
<dbReference type="Pfam" id="PF00196">
    <property type="entry name" value="GerE"/>
    <property type="match status" value="1"/>
</dbReference>
<dbReference type="PANTHER" id="PTHR44688">
    <property type="entry name" value="DNA-BINDING TRANSCRIPTIONAL ACTIVATOR DEVR_DOSR"/>
    <property type="match status" value="1"/>
</dbReference>
<protein>
    <submittedName>
        <fullName evidence="5">Transcriptional regulator, LuxR family</fullName>
    </submittedName>
</protein>
<dbReference type="PROSITE" id="PS00622">
    <property type="entry name" value="HTH_LUXR_1"/>
    <property type="match status" value="1"/>
</dbReference>
<dbReference type="PROSITE" id="PS50043">
    <property type="entry name" value="HTH_LUXR_2"/>
    <property type="match status" value="1"/>
</dbReference>
<dbReference type="KEGG" id="hoh:Hoch_5553"/>
<dbReference type="AlphaFoldDB" id="D0LZQ6"/>
<dbReference type="PRINTS" id="PR00038">
    <property type="entry name" value="HTHLUXR"/>
</dbReference>
<keyword evidence="2" id="KW-0238">DNA-binding</keyword>